<dbReference type="EMBL" id="ANOF01000092">
    <property type="protein sequence ID" value="EMI26451.1"/>
    <property type="molecule type" value="Genomic_DNA"/>
</dbReference>
<protein>
    <submittedName>
        <fullName evidence="2">Uncharacterized protein</fullName>
    </submittedName>
</protein>
<proteinExistence type="predicted"/>
<evidence type="ECO:0000313" key="3">
    <source>
        <dbReference type="Proteomes" id="UP000011996"/>
    </source>
</evidence>
<name>M5S4R6_9BACT</name>
<comment type="caution">
    <text evidence="2">The sequence shown here is derived from an EMBL/GenBank/DDBJ whole genome shotgun (WGS) entry which is preliminary data.</text>
</comment>
<evidence type="ECO:0000256" key="1">
    <source>
        <dbReference type="SAM" id="MobiDB-lite"/>
    </source>
</evidence>
<feature type="region of interest" description="Disordered" evidence="1">
    <location>
        <begin position="1"/>
        <end position="49"/>
    </location>
</feature>
<reference evidence="2 3" key="1">
    <citation type="journal article" date="2013" name="Mar. Genomics">
        <title>Expression of sulfatases in Rhodopirellula baltica and the diversity of sulfatases in the genus Rhodopirellula.</title>
        <authorList>
            <person name="Wegner C.E."/>
            <person name="Richter-Heitmann T."/>
            <person name="Klindworth A."/>
            <person name="Klockow C."/>
            <person name="Richter M."/>
            <person name="Achstetter T."/>
            <person name="Glockner F.O."/>
            <person name="Harder J."/>
        </authorList>
    </citation>
    <scope>NUCLEOTIDE SEQUENCE [LARGE SCALE GENOMIC DNA]</scope>
    <source>
        <strain evidence="2 3">SH398</strain>
    </source>
</reference>
<dbReference type="AlphaFoldDB" id="M5S4R6"/>
<organism evidence="2 3">
    <name type="scientific">Rhodopirellula europaea SH398</name>
    <dbReference type="NCBI Taxonomy" id="1263868"/>
    <lineage>
        <taxon>Bacteria</taxon>
        <taxon>Pseudomonadati</taxon>
        <taxon>Planctomycetota</taxon>
        <taxon>Planctomycetia</taxon>
        <taxon>Pirellulales</taxon>
        <taxon>Pirellulaceae</taxon>
        <taxon>Rhodopirellula</taxon>
    </lineage>
</organism>
<evidence type="ECO:0000313" key="2">
    <source>
        <dbReference type="EMBL" id="EMI26451.1"/>
    </source>
</evidence>
<dbReference type="Proteomes" id="UP000011996">
    <property type="component" value="Unassembled WGS sequence"/>
</dbReference>
<gene>
    <name evidence="2" type="ORF">RESH_02951</name>
</gene>
<sequence>MGLRLASPEPVRCPNKSHGRFNGFGERNQSPGGRKDRLNPSCGIETPPT</sequence>
<dbReference type="PATRIC" id="fig|1263868.3.peg.3193"/>
<accession>M5S4R6</accession>